<dbReference type="OrthoDB" id="10678at10239"/>
<dbReference type="EMBL" id="LN890663">
    <property type="protein sequence ID" value="CUS06477.1"/>
    <property type="molecule type" value="Genomic_DNA"/>
</dbReference>
<gene>
    <name evidence="1" type="primary">LOKI_16</name>
</gene>
<dbReference type="KEGG" id="vg:40103102"/>
<accession>A0A0P1KKH7</accession>
<name>A0A0P1KKH7_9CAUD</name>
<dbReference type="GeneID" id="40103102"/>
<proteinExistence type="predicted"/>
<evidence type="ECO:0000313" key="2">
    <source>
        <dbReference type="Proteomes" id="UP000271981"/>
    </source>
</evidence>
<reference evidence="2" key="1">
    <citation type="submission" date="2015-10" db="EMBL/GenBank/DDBJ databases">
        <authorList>
            <person name="Turner D."/>
        </authorList>
    </citation>
    <scope>NUCLEOTIDE SEQUENCE [LARGE SCALE GENOMIC DNA]</scope>
</reference>
<dbReference type="RefSeq" id="YP_009626201.1">
    <property type="nucleotide sequence ID" value="NC_042137.1"/>
</dbReference>
<sequence length="205" mass="21741">MAIDLRTTLFAPDSASSDIVNNVGIATSPFTGGVQITELIGAKWKLTFNYENLDMRYSRLLKAIKAQLRGGAEVAHIVDYSYIPRRSVELGTPVINGANQVGGAIAASGYPASTRIFEYGDQLSYLCSDGMYRMHVVTAAVDSDPSGNANIPILPPLRNPPVNGSAINSVNPCVSVALTSGGQIAIDGVIVSAQFEFTEQLYGVL</sequence>
<protein>
    <submittedName>
        <fullName evidence="1">Putative distal tail protein</fullName>
    </submittedName>
</protein>
<keyword evidence="2" id="KW-1185">Reference proteome</keyword>
<dbReference type="Proteomes" id="UP000271981">
    <property type="component" value="Genome"/>
</dbReference>
<organism evidence="1 2">
    <name type="scientific">Acinetobacter phage Loki</name>
    <dbReference type="NCBI Taxonomy" id="1970374"/>
    <lineage>
        <taxon>Viruses</taxon>
        <taxon>Duplodnaviria</taxon>
        <taxon>Heunggongvirae</taxon>
        <taxon>Uroviricota</taxon>
        <taxon>Caudoviricetes</taxon>
        <taxon>Lokivirus</taxon>
        <taxon>Lokivirus loki</taxon>
    </lineage>
</organism>
<evidence type="ECO:0000313" key="1">
    <source>
        <dbReference type="EMBL" id="CUS06477.1"/>
    </source>
</evidence>